<keyword evidence="1" id="KW-1133">Transmembrane helix</keyword>
<dbReference type="AlphaFoldDB" id="F2VQR9"/>
<evidence type="ECO:0000256" key="1">
    <source>
        <dbReference type="SAM" id="Phobius"/>
    </source>
</evidence>
<organism evidence="2">
    <name type="scientific">Epinephelus coioides</name>
    <name type="common">Orange-spotted grouper</name>
    <name type="synonym">Epinephelus nebulosus</name>
    <dbReference type="NCBI Taxonomy" id="94232"/>
    <lineage>
        <taxon>Eukaryota</taxon>
        <taxon>Metazoa</taxon>
        <taxon>Chordata</taxon>
        <taxon>Craniata</taxon>
        <taxon>Vertebrata</taxon>
        <taxon>Euteleostomi</taxon>
        <taxon>Actinopterygii</taxon>
        <taxon>Neopterygii</taxon>
        <taxon>Teleostei</taxon>
        <taxon>Neoteleostei</taxon>
        <taxon>Acanthomorphata</taxon>
        <taxon>Eupercaria</taxon>
        <taxon>Perciformes</taxon>
        <taxon>Serranoidei</taxon>
        <taxon>Serranidae</taxon>
        <taxon>Epinephelinae</taxon>
        <taxon>Epinephelini</taxon>
        <taxon>Epinephelus</taxon>
    </lineage>
</organism>
<name>F2VQR9_EPICO</name>
<feature type="transmembrane region" description="Helical" evidence="1">
    <location>
        <begin position="30"/>
        <end position="47"/>
    </location>
</feature>
<evidence type="ECO:0000313" key="2">
    <source>
        <dbReference type="EMBL" id="AEA39665.1"/>
    </source>
</evidence>
<sequence length="82" mass="9308">RQRLDGVTAETQPLFISRTRRCKHTMKCQLIFRAGLLLLWYVTASVSCAGPEIKVSELSDGIKLSCGDKYKYNQKNNVEVTE</sequence>
<protein>
    <submittedName>
        <fullName evidence="2">CD3 gamma chain</fullName>
    </submittedName>
</protein>
<feature type="non-terminal residue" evidence="2">
    <location>
        <position position="82"/>
    </location>
</feature>
<dbReference type="EMBL" id="GU988642">
    <property type="protein sequence ID" value="AEA39665.1"/>
    <property type="molecule type" value="mRNA"/>
</dbReference>
<accession>F2VQR9</accession>
<keyword evidence="1" id="KW-0812">Transmembrane</keyword>
<proteinExistence type="evidence at transcript level"/>
<reference evidence="2" key="1">
    <citation type="submission" date="2010-03" db="EMBL/GenBank/DDBJ databases">
        <title>Definition of the antibody to resist a fatal pathogen challenge in a bony fish highlights a life vest in the immune system in early vertebrates.</title>
        <authorList>
            <person name="Jiang Y.N."/>
            <person name="Xia C."/>
        </authorList>
    </citation>
    <scope>NUCLEOTIDE SEQUENCE</scope>
</reference>
<feature type="non-terminal residue" evidence="2">
    <location>
        <position position="1"/>
    </location>
</feature>
<keyword evidence="1" id="KW-0472">Membrane</keyword>